<gene>
    <name evidence="1" type="ORF">EAH78_18950</name>
</gene>
<organism evidence="1 2">
    <name type="scientific">Pseudomonas arsenicoxydans</name>
    <dbReference type="NCBI Taxonomy" id="702115"/>
    <lineage>
        <taxon>Bacteria</taxon>
        <taxon>Pseudomonadati</taxon>
        <taxon>Pseudomonadota</taxon>
        <taxon>Gammaproteobacteria</taxon>
        <taxon>Pseudomonadales</taxon>
        <taxon>Pseudomonadaceae</taxon>
        <taxon>Pseudomonas</taxon>
    </lineage>
</organism>
<dbReference type="EMBL" id="RCZE01000009">
    <property type="protein sequence ID" value="TPG75639.1"/>
    <property type="molecule type" value="Genomic_DNA"/>
</dbReference>
<name>A0A502HLG4_9PSED</name>
<accession>A0A502HLG4</accession>
<dbReference type="Proteomes" id="UP000317933">
    <property type="component" value="Unassembled WGS sequence"/>
</dbReference>
<proteinExistence type="predicted"/>
<protein>
    <submittedName>
        <fullName evidence="1">HEAT repeat domain-containing protein</fullName>
    </submittedName>
</protein>
<sequence length="140" mass="15966">MKSKEFDELNYWLGPDENSTWNEYTAEQVAKGVLEKFSTEDWQRLNNSILSKAEYWQERSAAALGEQRSASAIEILKTLLDSQHKEVIIAAASELDWTEASIEQALAKKIKHIIESMSVEELDSYPELTNLLKKAENSKT</sequence>
<dbReference type="AlphaFoldDB" id="A0A502HLG4"/>
<reference evidence="1 2" key="1">
    <citation type="journal article" date="2019" name="Environ. Microbiol.">
        <title>Species interactions and distinct microbial communities in high Arctic permafrost affected cryosols are associated with the CH4 and CO2 gas fluxes.</title>
        <authorList>
            <person name="Altshuler I."/>
            <person name="Hamel J."/>
            <person name="Turney S."/>
            <person name="Magnuson E."/>
            <person name="Levesque R."/>
            <person name="Greer C."/>
            <person name="Whyte L.G."/>
        </authorList>
    </citation>
    <scope>NUCLEOTIDE SEQUENCE [LARGE SCALE GENOMIC DNA]</scope>
    <source>
        <strain evidence="1 2">E3</strain>
    </source>
</reference>
<evidence type="ECO:0000313" key="1">
    <source>
        <dbReference type="EMBL" id="TPG75639.1"/>
    </source>
</evidence>
<comment type="caution">
    <text evidence="1">The sequence shown here is derived from an EMBL/GenBank/DDBJ whole genome shotgun (WGS) entry which is preliminary data.</text>
</comment>
<dbReference type="RefSeq" id="WP_140668873.1">
    <property type="nucleotide sequence ID" value="NZ_RCZE01000009.1"/>
</dbReference>
<evidence type="ECO:0000313" key="2">
    <source>
        <dbReference type="Proteomes" id="UP000317933"/>
    </source>
</evidence>